<name>A0A1I1H632_9BACT</name>
<evidence type="ECO:0000313" key="2">
    <source>
        <dbReference type="Proteomes" id="UP000199514"/>
    </source>
</evidence>
<protein>
    <submittedName>
        <fullName evidence="1">Uncharacterized protein</fullName>
    </submittedName>
</protein>
<gene>
    <name evidence="1" type="ORF">SAMN05421780_103136</name>
</gene>
<reference evidence="1 2" key="1">
    <citation type="submission" date="2016-10" db="EMBL/GenBank/DDBJ databases">
        <authorList>
            <person name="de Groot N.N."/>
        </authorList>
    </citation>
    <scope>NUCLEOTIDE SEQUENCE [LARGE SCALE GENOMIC DNA]</scope>
    <source>
        <strain evidence="1 2">DSM 6793</strain>
    </source>
</reference>
<evidence type="ECO:0000313" key="1">
    <source>
        <dbReference type="EMBL" id="SFC16620.1"/>
    </source>
</evidence>
<keyword evidence="2" id="KW-1185">Reference proteome</keyword>
<accession>A0A1I1H632</accession>
<dbReference type="STRING" id="927664.SAMN05421780_103136"/>
<dbReference type="Proteomes" id="UP000199514">
    <property type="component" value="Unassembled WGS sequence"/>
</dbReference>
<organism evidence="1 2">
    <name type="scientific">Flexibacter flexilis DSM 6793</name>
    <dbReference type="NCBI Taxonomy" id="927664"/>
    <lineage>
        <taxon>Bacteria</taxon>
        <taxon>Pseudomonadati</taxon>
        <taxon>Bacteroidota</taxon>
        <taxon>Cytophagia</taxon>
        <taxon>Cytophagales</taxon>
        <taxon>Flexibacteraceae</taxon>
        <taxon>Flexibacter</taxon>
    </lineage>
</organism>
<dbReference type="EMBL" id="FOLE01000003">
    <property type="protein sequence ID" value="SFC16620.1"/>
    <property type="molecule type" value="Genomic_DNA"/>
</dbReference>
<sequence length="32" mass="3589">MPQKDIGHLIEIGLKNAAAGTQDLKLIYFVKY</sequence>
<proteinExistence type="predicted"/>
<dbReference type="AlphaFoldDB" id="A0A1I1H632"/>